<reference evidence="1" key="1">
    <citation type="submission" date="2022-07" db="EMBL/GenBank/DDBJ databases">
        <title>Genome Sequence of Phlebia brevispora.</title>
        <authorList>
            <person name="Buettner E."/>
        </authorList>
    </citation>
    <scope>NUCLEOTIDE SEQUENCE</scope>
    <source>
        <strain evidence="1">MPL23</strain>
    </source>
</reference>
<accession>A0ACC1RI66</accession>
<dbReference type="Proteomes" id="UP001148662">
    <property type="component" value="Unassembled WGS sequence"/>
</dbReference>
<name>A0ACC1RI66_9APHY</name>
<comment type="caution">
    <text evidence="1">The sequence shown here is derived from an EMBL/GenBank/DDBJ whole genome shotgun (WGS) entry which is preliminary data.</text>
</comment>
<evidence type="ECO:0000313" key="1">
    <source>
        <dbReference type="EMBL" id="KAJ3518831.1"/>
    </source>
</evidence>
<sequence length="79" mass="8768">MTAQHEKGCCGLRRDTEASKLFPDIRLRLDLLDLCGLQSLALLLLDLELLDSFELKRAVPDLLRNGIQGAAISPRSGRH</sequence>
<proteinExistence type="predicted"/>
<gene>
    <name evidence="1" type="ORF">NM688_g9385</name>
</gene>
<dbReference type="EMBL" id="JANHOG010002915">
    <property type="protein sequence ID" value="KAJ3518831.1"/>
    <property type="molecule type" value="Genomic_DNA"/>
</dbReference>
<protein>
    <submittedName>
        <fullName evidence="1">Uncharacterized protein</fullName>
    </submittedName>
</protein>
<organism evidence="1 2">
    <name type="scientific">Phlebia brevispora</name>
    <dbReference type="NCBI Taxonomy" id="194682"/>
    <lineage>
        <taxon>Eukaryota</taxon>
        <taxon>Fungi</taxon>
        <taxon>Dikarya</taxon>
        <taxon>Basidiomycota</taxon>
        <taxon>Agaricomycotina</taxon>
        <taxon>Agaricomycetes</taxon>
        <taxon>Polyporales</taxon>
        <taxon>Meruliaceae</taxon>
        <taxon>Phlebia</taxon>
    </lineage>
</organism>
<evidence type="ECO:0000313" key="2">
    <source>
        <dbReference type="Proteomes" id="UP001148662"/>
    </source>
</evidence>
<keyword evidence="2" id="KW-1185">Reference proteome</keyword>